<keyword evidence="1" id="KW-1133">Transmembrane helix</keyword>
<proteinExistence type="predicted"/>
<protein>
    <submittedName>
        <fullName evidence="2">Uncharacterized protein</fullName>
    </submittedName>
</protein>
<keyword evidence="1" id="KW-0472">Membrane</keyword>
<evidence type="ECO:0000313" key="2">
    <source>
        <dbReference type="EMBL" id="ASP37559.1"/>
    </source>
</evidence>
<reference evidence="2 3" key="1">
    <citation type="submission" date="2017-07" db="EMBL/GenBank/DDBJ databases">
        <title>Annotated genome sequence of Bacterioplanes sanyensis isolated from Red Sea.</title>
        <authorList>
            <person name="Rehman Z.U."/>
        </authorList>
    </citation>
    <scope>NUCLEOTIDE SEQUENCE [LARGE SCALE GENOMIC DNA]</scope>
    <source>
        <strain evidence="2 3">NV9</strain>
    </source>
</reference>
<organism evidence="2 3">
    <name type="scientific">Bacterioplanes sanyensis</name>
    <dbReference type="NCBI Taxonomy" id="1249553"/>
    <lineage>
        <taxon>Bacteria</taxon>
        <taxon>Pseudomonadati</taxon>
        <taxon>Pseudomonadota</taxon>
        <taxon>Gammaproteobacteria</taxon>
        <taxon>Oceanospirillales</taxon>
        <taxon>Oceanospirillaceae</taxon>
        <taxon>Bacterioplanes</taxon>
    </lineage>
</organism>
<accession>A0A222FFN3</accession>
<dbReference type="EMBL" id="CP022530">
    <property type="protein sequence ID" value="ASP37559.1"/>
    <property type="molecule type" value="Genomic_DNA"/>
</dbReference>
<keyword evidence="3" id="KW-1185">Reference proteome</keyword>
<dbReference type="AlphaFoldDB" id="A0A222FFN3"/>
<dbReference type="Proteomes" id="UP000202440">
    <property type="component" value="Chromosome"/>
</dbReference>
<feature type="transmembrane region" description="Helical" evidence="1">
    <location>
        <begin position="86"/>
        <end position="105"/>
    </location>
</feature>
<gene>
    <name evidence="2" type="ORF">CHH28_02215</name>
</gene>
<keyword evidence="1" id="KW-0812">Transmembrane</keyword>
<name>A0A222FFN3_9GAMM</name>
<dbReference type="RefSeq" id="WP_094058777.1">
    <property type="nucleotide sequence ID" value="NZ_CP022530.1"/>
</dbReference>
<sequence length="106" mass="11771">MPDPAPTLTAQPITLANAGTWMKTRQKRLPSADLLQHYDIQQAELRAYKAQVLQQENKARIEAGLPPIELESNTVEHRSMRRISSACYMALTVLALCAVGIIVPFV</sequence>
<evidence type="ECO:0000313" key="3">
    <source>
        <dbReference type="Proteomes" id="UP000202440"/>
    </source>
</evidence>
<evidence type="ECO:0000256" key="1">
    <source>
        <dbReference type="SAM" id="Phobius"/>
    </source>
</evidence>
<dbReference type="KEGG" id="bsan:CHH28_02215"/>